<keyword evidence="10" id="KW-1185">Reference proteome</keyword>
<comment type="caution">
    <text evidence="9">The sequence shown here is derived from an EMBL/GenBank/DDBJ whole genome shotgun (WGS) entry which is preliminary data.</text>
</comment>
<dbReference type="Pfam" id="PF00528">
    <property type="entry name" value="BPD_transp_1"/>
    <property type="match status" value="1"/>
</dbReference>
<evidence type="ECO:0000256" key="5">
    <source>
        <dbReference type="ARBA" id="ARBA00022989"/>
    </source>
</evidence>
<dbReference type="CDD" id="cd06261">
    <property type="entry name" value="TM_PBP2"/>
    <property type="match status" value="1"/>
</dbReference>
<dbReference type="EMBL" id="CASHTH010001984">
    <property type="protein sequence ID" value="CAI8022932.1"/>
    <property type="molecule type" value="Genomic_DNA"/>
</dbReference>
<proteinExistence type="predicted"/>
<keyword evidence="5 7" id="KW-1133">Transmembrane helix</keyword>
<feature type="domain" description="ABC transmembrane type-1" evidence="8">
    <location>
        <begin position="1"/>
        <end position="169"/>
    </location>
</feature>
<evidence type="ECO:0000256" key="3">
    <source>
        <dbReference type="ARBA" id="ARBA00022475"/>
    </source>
</evidence>
<keyword evidence="3" id="KW-1003">Cell membrane</keyword>
<organism evidence="9 10">
    <name type="scientific">Geodia barretti</name>
    <name type="common">Barrett's horny sponge</name>
    <dbReference type="NCBI Taxonomy" id="519541"/>
    <lineage>
        <taxon>Eukaryota</taxon>
        <taxon>Metazoa</taxon>
        <taxon>Porifera</taxon>
        <taxon>Demospongiae</taxon>
        <taxon>Heteroscleromorpha</taxon>
        <taxon>Tetractinellida</taxon>
        <taxon>Astrophorina</taxon>
        <taxon>Geodiidae</taxon>
        <taxon>Geodia</taxon>
    </lineage>
</organism>
<keyword evidence="6 7" id="KW-0472">Membrane</keyword>
<evidence type="ECO:0000256" key="7">
    <source>
        <dbReference type="SAM" id="Phobius"/>
    </source>
</evidence>
<keyword evidence="2" id="KW-0813">Transport</keyword>
<feature type="transmembrane region" description="Helical" evidence="7">
    <location>
        <begin position="153"/>
        <end position="174"/>
    </location>
</feature>
<comment type="subcellular location">
    <subcellularLocation>
        <location evidence="1">Cell membrane</location>
        <topology evidence="1">Multi-pass membrane protein</topology>
    </subcellularLocation>
</comment>
<evidence type="ECO:0000256" key="1">
    <source>
        <dbReference type="ARBA" id="ARBA00004651"/>
    </source>
</evidence>
<evidence type="ECO:0000256" key="2">
    <source>
        <dbReference type="ARBA" id="ARBA00022448"/>
    </source>
</evidence>
<evidence type="ECO:0000259" key="8">
    <source>
        <dbReference type="PROSITE" id="PS50928"/>
    </source>
</evidence>
<reference evidence="9" key="1">
    <citation type="submission" date="2023-03" db="EMBL/GenBank/DDBJ databases">
        <authorList>
            <person name="Steffen K."/>
            <person name="Cardenas P."/>
        </authorList>
    </citation>
    <scope>NUCLEOTIDE SEQUENCE</scope>
</reference>
<sequence length="181" mass="19951">MWAGLFGEHGAFNQMIGDFVGLFNNLTGAEIEYLGMASPIVALNAAIAAHVWRSVPFACIIFLAALQAIPSEQYRAAQVDGASAWRRFQYITLPWLLHPIMIVAIIETMNAFRGGFDIIYALTAGGPGDATYVIAWQTYKEAFGRLDFGRSNAYSYLITLITMGLAVVYIRVLYRRGTVQG</sequence>
<dbReference type="PANTHER" id="PTHR43005">
    <property type="entry name" value="BLR7065 PROTEIN"/>
    <property type="match status" value="1"/>
</dbReference>
<dbReference type="GO" id="GO:0055085">
    <property type="term" value="P:transmembrane transport"/>
    <property type="evidence" value="ECO:0007669"/>
    <property type="project" value="InterPro"/>
</dbReference>
<evidence type="ECO:0000256" key="6">
    <source>
        <dbReference type="ARBA" id="ARBA00023136"/>
    </source>
</evidence>
<accession>A0AA35WQS3</accession>
<evidence type="ECO:0000313" key="9">
    <source>
        <dbReference type="EMBL" id="CAI8022932.1"/>
    </source>
</evidence>
<dbReference type="InterPro" id="IPR000515">
    <property type="entry name" value="MetI-like"/>
</dbReference>
<dbReference type="Gene3D" id="1.10.3720.10">
    <property type="entry name" value="MetI-like"/>
    <property type="match status" value="1"/>
</dbReference>
<evidence type="ECO:0000313" key="10">
    <source>
        <dbReference type="Proteomes" id="UP001174909"/>
    </source>
</evidence>
<feature type="transmembrane region" description="Helical" evidence="7">
    <location>
        <begin position="87"/>
        <end position="106"/>
    </location>
</feature>
<protein>
    <submittedName>
        <fullName evidence="9">Probable ABC transporter permease protein y4oQ</fullName>
    </submittedName>
</protein>
<dbReference type="AlphaFoldDB" id="A0AA35WQS3"/>
<dbReference type="GO" id="GO:0005886">
    <property type="term" value="C:plasma membrane"/>
    <property type="evidence" value="ECO:0007669"/>
    <property type="project" value="UniProtKB-SubCell"/>
</dbReference>
<dbReference type="SUPFAM" id="SSF161098">
    <property type="entry name" value="MetI-like"/>
    <property type="match status" value="1"/>
</dbReference>
<evidence type="ECO:0000256" key="4">
    <source>
        <dbReference type="ARBA" id="ARBA00022692"/>
    </source>
</evidence>
<dbReference type="Proteomes" id="UP001174909">
    <property type="component" value="Unassembled WGS sequence"/>
</dbReference>
<gene>
    <name evidence="9" type="ORF">GBAR_LOCUS13436</name>
</gene>
<name>A0AA35WQS3_GEOBA</name>
<keyword evidence="4 7" id="KW-0812">Transmembrane</keyword>
<feature type="transmembrane region" description="Helical" evidence="7">
    <location>
        <begin position="40"/>
        <end position="66"/>
    </location>
</feature>
<dbReference type="PROSITE" id="PS50928">
    <property type="entry name" value="ABC_TM1"/>
    <property type="match status" value="1"/>
</dbReference>
<dbReference type="PANTHER" id="PTHR43005:SF1">
    <property type="entry name" value="SPERMIDINE_PUTRESCINE TRANSPORT SYSTEM PERMEASE PROTEIN"/>
    <property type="match status" value="1"/>
</dbReference>
<dbReference type="InterPro" id="IPR035906">
    <property type="entry name" value="MetI-like_sf"/>
</dbReference>